<proteinExistence type="predicted"/>
<gene>
    <name evidence="2" type="primary">Bm690</name>
    <name evidence="2" type="ORF">BM_Bm690</name>
</gene>
<dbReference type="EMBL" id="LN857014">
    <property type="protein sequence ID" value="CDQ00683.1"/>
    <property type="molecule type" value="Genomic_DNA"/>
</dbReference>
<accession>A0A1I9G2I5</accession>
<protein>
    <submittedName>
        <fullName evidence="2">Bm690</fullName>
    </submittedName>
</protein>
<dbReference type="AlphaFoldDB" id="A0A1I9G2I5"/>
<sequence>MLIFIKAYCFKILFLTSSVALFGIWCAIIFITLFHQYQLNFRPFTSLI</sequence>
<keyword evidence="1" id="KW-0472">Membrane</keyword>
<evidence type="ECO:0000256" key="1">
    <source>
        <dbReference type="SAM" id="Phobius"/>
    </source>
</evidence>
<evidence type="ECO:0000313" key="2">
    <source>
        <dbReference type="EMBL" id="CDQ00683.1"/>
    </source>
</evidence>
<keyword evidence="1" id="KW-1133">Transmembrane helix</keyword>
<feature type="transmembrane region" description="Helical" evidence="1">
    <location>
        <begin position="12"/>
        <end position="34"/>
    </location>
</feature>
<name>A0A1I9G2I5_BRUMA</name>
<reference evidence="2" key="2">
    <citation type="submission" date="2012-12" db="EMBL/GenBank/DDBJ databases">
        <authorList>
            <consortium name="WormBase Consortium"/>
            <person name="Ghedin E."/>
            <person name="Paulini M."/>
        </authorList>
    </citation>
    <scope>NUCLEOTIDE SEQUENCE</scope>
    <source>
        <strain evidence="2">FR3</strain>
    </source>
</reference>
<keyword evidence="1" id="KW-0812">Transmembrane</keyword>
<reference evidence="2" key="1">
    <citation type="journal article" date="2007" name="Science">
        <title>Draft genome of the filarial nematode parasite Brugia malayi.</title>
        <authorList>
            <person name="Ghedin E."/>
            <person name="Wang S."/>
            <person name="Spiro D."/>
            <person name="Caler E."/>
            <person name="Zhao Q."/>
            <person name="Crabtree J."/>
            <person name="Allen J.E."/>
            <person name="Delcher A.L."/>
            <person name="Guiliano D.B."/>
            <person name="Miranda-Saavedra D."/>
            <person name="Angiuoli S.V."/>
            <person name="Creasy T."/>
            <person name="Amedeo P."/>
            <person name="Haas B."/>
            <person name="El-Sayed N.M."/>
            <person name="Wortman J.R."/>
            <person name="Feldblyum T."/>
            <person name="Tallon L."/>
            <person name="Schatz M."/>
            <person name="Shumway M."/>
            <person name="Koo H."/>
            <person name="Salzberg S.L."/>
            <person name="Schobel S."/>
            <person name="Pertea M."/>
            <person name="Pop M."/>
            <person name="White O."/>
            <person name="Barton G.J."/>
            <person name="Carlow C.K."/>
            <person name="Crawford M.J."/>
            <person name="Daub J."/>
            <person name="Dimmic M.W."/>
            <person name="Estes C.F."/>
            <person name="Foster J.M."/>
            <person name="Ganatra M."/>
            <person name="Gregory W.F."/>
            <person name="Johnson N.M."/>
            <person name="Jin J."/>
            <person name="Komuniecki R."/>
            <person name="Korf I."/>
            <person name="Kumar S."/>
            <person name="Laney S."/>
            <person name="Li B.W."/>
            <person name="Li W."/>
            <person name="Lindblom T.H."/>
            <person name="Lustigman S."/>
            <person name="Ma D."/>
            <person name="Maina C.V."/>
            <person name="Martin D.M."/>
            <person name="McCarter J.P."/>
            <person name="McReynolds L."/>
            <person name="Mitreva M."/>
            <person name="Nutman T.B."/>
            <person name="Parkinson J."/>
            <person name="Peregrin-Alvarez J.M."/>
            <person name="Poole C."/>
            <person name="Ren Q."/>
            <person name="Saunders L."/>
            <person name="Sluder A.E."/>
            <person name="Smith K."/>
            <person name="Stanke M."/>
            <person name="Unnasch T.R."/>
            <person name="Ware J."/>
            <person name="Wei A.D."/>
            <person name="Weil G."/>
            <person name="Williams D.J."/>
            <person name="Zhang Y."/>
            <person name="Williams S.A."/>
            <person name="Fraser-Liggett C."/>
            <person name="Slatko B."/>
            <person name="Blaxter M.L."/>
            <person name="Scott A.L."/>
        </authorList>
    </citation>
    <scope>NUCLEOTIDE SEQUENCE</scope>
    <source>
        <strain evidence="2">FR3</strain>
    </source>
</reference>
<organism evidence="2">
    <name type="scientific">Brugia malayi</name>
    <name type="common">Filarial nematode worm</name>
    <dbReference type="NCBI Taxonomy" id="6279"/>
    <lineage>
        <taxon>Eukaryota</taxon>
        <taxon>Metazoa</taxon>
        <taxon>Ecdysozoa</taxon>
        <taxon>Nematoda</taxon>
        <taxon>Chromadorea</taxon>
        <taxon>Rhabditida</taxon>
        <taxon>Spirurina</taxon>
        <taxon>Spiruromorpha</taxon>
        <taxon>Filarioidea</taxon>
        <taxon>Onchocercidae</taxon>
        <taxon>Brugia</taxon>
    </lineage>
</organism>